<dbReference type="KEGG" id="led:BBK82_03485"/>
<protein>
    <recommendedName>
        <fullName evidence="4">Lipoprotein</fullName>
    </recommendedName>
</protein>
<feature type="chain" id="PRO_5039594418" description="Lipoprotein" evidence="1">
    <location>
        <begin position="21"/>
        <end position="203"/>
    </location>
</feature>
<dbReference type="PROSITE" id="PS51257">
    <property type="entry name" value="PROKAR_LIPOPROTEIN"/>
    <property type="match status" value="1"/>
</dbReference>
<evidence type="ECO:0000256" key="1">
    <source>
        <dbReference type="SAM" id="SignalP"/>
    </source>
</evidence>
<dbReference type="AlphaFoldDB" id="A0A1B2HC22"/>
<feature type="signal peptide" evidence="1">
    <location>
        <begin position="1"/>
        <end position="20"/>
    </location>
</feature>
<dbReference type="STRING" id="1586287.BBK82_03485"/>
<keyword evidence="3" id="KW-1185">Reference proteome</keyword>
<dbReference type="EMBL" id="CP016793">
    <property type="protein sequence ID" value="ANZ35278.1"/>
    <property type="molecule type" value="Genomic_DNA"/>
</dbReference>
<gene>
    <name evidence="2" type="ORF">BBK82_03485</name>
</gene>
<evidence type="ECO:0008006" key="4">
    <source>
        <dbReference type="Google" id="ProtNLM"/>
    </source>
</evidence>
<dbReference type="OrthoDB" id="3691772at2"/>
<organism evidence="2 3">
    <name type="scientific">Lentzea guizhouensis</name>
    <dbReference type="NCBI Taxonomy" id="1586287"/>
    <lineage>
        <taxon>Bacteria</taxon>
        <taxon>Bacillati</taxon>
        <taxon>Actinomycetota</taxon>
        <taxon>Actinomycetes</taxon>
        <taxon>Pseudonocardiales</taxon>
        <taxon>Pseudonocardiaceae</taxon>
        <taxon>Lentzea</taxon>
    </lineage>
</organism>
<name>A0A1B2HC22_9PSEU</name>
<accession>A0A1B2HC22</accession>
<dbReference type="RefSeq" id="WP_065913694.1">
    <property type="nucleotide sequence ID" value="NZ_CP016793.1"/>
</dbReference>
<sequence length="203" mass="21142">MPHRSFLAACVLLGVTACGAQGQQATPTSSSAVTTTTTTAPTTTTTAATATFNASANDVLTALNLQLPMLQDGAEPLPDGMRNGVFGGRTTPTIEVYVLPESNKLSKVRAVTVHVTGSGGSFQTPARLLGGVGTSLHQLESDTLEAFRRDALPKLSAITQTRTTIPVRPYYDLTVVSRDSSSLAFVFTPVGVPPLSSYDSLGK</sequence>
<proteinExistence type="predicted"/>
<reference evidence="2 3" key="1">
    <citation type="submission" date="2016-07" db="EMBL/GenBank/DDBJ databases">
        <title>Complete genome sequence of the Lentzea guizhouensis DHS C013.</title>
        <authorList>
            <person name="Cao C."/>
        </authorList>
    </citation>
    <scope>NUCLEOTIDE SEQUENCE [LARGE SCALE GENOMIC DNA]</scope>
    <source>
        <strain evidence="2 3">DHS C013</strain>
    </source>
</reference>
<keyword evidence="1" id="KW-0732">Signal</keyword>
<evidence type="ECO:0000313" key="3">
    <source>
        <dbReference type="Proteomes" id="UP000093053"/>
    </source>
</evidence>
<dbReference type="Proteomes" id="UP000093053">
    <property type="component" value="Chromosome"/>
</dbReference>
<evidence type="ECO:0000313" key="2">
    <source>
        <dbReference type="EMBL" id="ANZ35278.1"/>
    </source>
</evidence>